<protein>
    <submittedName>
        <fullName evidence="3">Uncharacterized protein</fullName>
    </submittedName>
</protein>
<sequence length="107" mass="10482">MRPFHLLPALLFGATLAAAQPVAPPQHGGPQPGQVDAVGRDAGPANQPPRTDSPHAVNRGTDGSAAGLDAPNATGTTPQGMLGGATAGAREPTTPPVTTPSPPATGR</sequence>
<evidence type="ECO:0000313" key="3">
    <source>
        <dbReference type="EMBL" id="GGJ03408.1"/>
    </source>
</evidence>
<dbReference type="AlphaFoldDB" id="A0A917KAR0"/>
<feature type="region of interest" description="Disordered" evidence="1">
    <location>
        <begin position="21"/>
        <end position="107"/>
    </location>
</feature>
<comment type="caution">
    <text evidence="3">The sequence shown here is derived from an EMBL/GenBank/DDBJ whole genome shotgun (WGS) entry which is preliminary data.</text>
</comment>
<feature type="compositionally biased region" description="Pro residues" evidence="1">
    <location>
        <begin position="93"/>
        <end position="107"/>
    </location>
</feature>
<keyword evidence="4" id="KW-1185">Reference proteome</keyword>
<name>A0A917KAR0_9PROT</name>
<accession>A0A917KAR0</accession>
<feature type="chain" id="PRO_5037502296" evidence="2">
    <location>
        <begin position="20"/>
        <end position="107"/>
    </location>
</feature>
<reference evidence="3" key="2">
    <citation type="submission" date="2020-09" db="EMBL/GenBank/DDBJ databases">
        <authorList>
            <person name="Sun Q."/>
            <person name="Zhou Y."/>
        </authorList>
    </citation>
    <scope>NUCLEOTIDE SEQUENCE</scope>
    <source>
        <strain evidence="3">CGMCC 1.3617</strain>
    </source>
</reference>
<feature type="compositionally biased region" description="Low complexity" evidence="1">
    <location>
        <begin position="21"/>
        <end position="34"/>
    </location>
</feature>
<dbReference type="Proteomes" id="UP000661507">
    <property type="component" value="Unassembled WGS sequence"/>
</dbReference>
<evidence type="ECO:0000256" key="1">
    <source>
        <dbReference type="SAM" id="MobiDB-lite"/>
    </source>
</evidence>
<keyword evidence="2" id="KW-0732">Signal</keyword>
<feature type="signal peptide" evidence="2">
    <location>
        <begin position="1"/>
        <end position="19"/>
    </location>
</feature>
<proteinExistence type="predicted"/>
<gene>
    <name evidence="3" type="ORF">GCM10011320_08010</name>
</gene>
<dbReference type="RefSeq" id="WP_188965647.1">
    <property type="nucleotide sequence ID" value="NZ_BMKW01000002.1"/>
</dbReference>
<dbReference type="EMBL" id="BMKW01000002">
    <property type="protein sequence ID" value="GGJ03408.1"/>
    <property type="molecule type" value="Genomic_DNA"/>
</dbReference>
<evidence type="ECO:0000313" key="4">
    <source>
        <dbReference type="Proteomes" id="UP000661507"/>
    </source>
</evidence>
<reference evidence="3" key="1">
    <citation type="journal article" date="2014" name="Int. J. Syst. Evol. Microbiol.">
        <title>Complete genome sequence of Corynebacterium casei LMG S-19264T (=DSM 44701T), isolated from a smear-ripened cheese.</title>
        <authorList>
            <consortium name="US DOE Joint Genome Institute (JGI-PGF)"/>
            <person name="Walter F."/>
            <person name="Albersmeier A."/>
            <person name="Kalinowski J."/>
            <person name="Ruckert C."/>
        </authorList>
    </citation>
    <scope>NUCLEOTIDE SEQUENCE</scope>
    <source>
        <strain evidence="3">CGMCC 1.3617</strain>
    </source>
</reference>
<organism evidence="3 4">
    <name type="scientific">Neoroseomonas lacus</name>
    <dbReference type="NCBI Taxonomy" id="287609"/>
    <lineage>
        <taxon>Bacteria</taxon>
        <taxon>Pseudomonadati</taxon>
        <taxon>Pseudomonadota</taxon>
        <taxon>Alphaproteobacteria</taxon>
        <taxon>Acetobacterales</taxon>
        <taxon>Acetobacteraceae</taxon>
        <taxon>Neoroseomonas</taxon>
    </lineage>
</organism>
<evidence type="ECO:0000256" key="2">
    <source>
        <dbReference type="SAM" id="SignalP"/>
    </source>
</evidence>